<keyword evidence="9" id="KW-1185">Reference proteome</keyword>
<evidence type="ECO:0000256" key="3">
    <source>
        <dbReference type="ARBA" id="ARBA00022692"/>
    </source>
</evidence>
<comment type="caution">
    <text evidence="8">The sequence shown here is derived from an EMBL/GenBank/DDBJ whole genome shotgun (WGS) entry which is preliminary data.</text>
</comment>
<feature type="transmembrane region" description="Helical" evidence="6">
    <location>
        <begin position="7"/>
        <end position="26"/>
    </location>
</feature>
<sequence length="282" mass="30783">MKKNIKEWSILTVGLLLIATYVHFFLAPNQLATGGTSGLSIIIHHYFPGVPVGAIMLGFELVLFVIGFIFLGAAFGTRTVYASLTLSFLVWAFDYLFPMTAPLSDDKLIQLILGISLDALGLALIFKQNASSGGTDIIAMILNKYLSLNMGLAMLAADSLIAASSSLVFGFETGMYAIFGVFFAAIMINFVLKQLQITKQIMIISNHGEEIKRYIVSELKRGATVQTAKGAFTNDSKEVITTVLSRKELLRLKKHLINVDQKAFVTIQDTSEILGNGFARSI</sequence>
<gene>
    <name evidence="8" type="ORF">AMD01_16935</name>
</gene>
<comment type="subcellular location">
    <subcellularLocation>
        <location evidence="1">Cell membrane</location>
        <topology evidence="1">Multi-pass membrane protein</topology>
    </subcellularLocation>
</comment>
<dbReference type="OrthoDB" id="1758221at2"/>
<proteinExistence type="predicted"/>
<dbReference type="Proteomes" id="UP000037558">
    <property type="component" value="Unassembled WGS sequence"/>
</dbReference>
<evidence type="ECO:0000256" key="1">
    <source>
        <dbReference type="ARBA" id="ARBA00004651"/>
    </source>
</evidence>
<evidence type="ECO:0000259" key="7">
    <source>
        <dbReference type="Pfam" id="PF10035"/>
    </source>
</evidence>
<evidence type="ECO:0000256" key="4">
    <source>
        <dbReference type="ARBA" id="ARBA00022989"/>
    </source>
</evidence>
<dbReference type="AlphaFoldDB" id="A0A0M0KW20"/>
<keyword evidence="3 6" id="KW-0812">Transmembrane</keyword>
<evidence type="ECO:0000313" key="8">
    <source>
        <dbReference type="EMBL" id="KOO42827.1"/>
    </source>
</evidence>
<dbReference type="PANTHER" id="PTHR33545:SF9">
    <property type="entry name" value="UPF0750 MEMBRANE PROTEIN YITE"/>
    <property type="match status" value="1"/>
</dbReference>
<feature type="transmembrane region" description="Helical" evidence="6">
    <location>
        <begin position="175"/>
        <end position="192"/>
    </location>
</feature>
<dbReference type="PANTHER" id="PTHR33545">
    <property type="entry name" value="UPF0750 MEMBRANE PROTEIN YITT-RELATED"/>
    <property type="match status" value="1"/>
</dbReference>
<reference evidence="9" key="1">
    <citation type="submission" date="2015-08" db="EMBL/GenBank/DDBJ databases">
        <title>Fjat-14210 dsm16467.</title>
        <authorList>
            <person name="Liu B."/>
            <person name="Wang J."/>
            <person name="Zhu Y."/>
            <person name="Liu G."/>
            <person name="Chen Q."/>
            <person name="Chen Z."/>
            <person name="Lan J."/>
            <person name="Che J."/>
            <person name="Ge C."/>
            <person name="Shi H."/>
            <person name="Pan Z."/>
            <person name="Liu X."/>
        </authorList>
    </citation>
    <scope>NUCLEOTIDE SEQUENCE [LARGE SCALE GENOMIC DNA]</scope>
    <source>
        <strain evidence="9">DSM 16467</strain>
    </source>
</reference>
<dbReference type="STRING" id="284581.AMD01_16935"/>
<evidence type="ECO:0000256" key="5">
    <source>
        <dbReference type="ARBA" id="ARBA00023136"/>
    </source>
</evidence>
<dbReference type="Pfam" id="PF10035">
    <property type="entry name" value="DUF2179"/>
    <property type="match status" value="1"/>
</dbReference>
<feature type="domain" description="DUF2179" evidence="7">
    <location>
        <begin position="221"/>
        <end position="275"/>
    </location>
</feature>
<feature type="transmembrane region" description="Helical" evidence="6">
    <location>
        <begin position="46"/>
        <end position="72"/>
    </location>
</feature>
<dbReference type="RefSeq" id="WP_053402627.1">
    <property type="nucleotide sequence ID" value="NZ_JAMAUM010000009.1"/>
</dbReference>
<keyword evidence="2" id="KW-1003">Cell membrane</keyword>
<evidence type="ECO:0000256" key="2">
    <source>
        <dbReference type="ARBA" id="ARBA00022475"/>
    </source>
</evidence>
<dbReference type="PIRSF" id="PIRSF006483">
    <property type="entry name" value="Membrane_protein_YitT"/>
    <property type="match status" value="1"/>
</dbReference>
<dbReference type="PATRIC" id="fig|284581.3.peg.2891"/>
<feature type="transmembrane region" description="Helical" evidence="6">
    <location>
        <begin position="108"/>
        <end position="126"/>
    </location>
</feature>
<dbReference type="Pfam" id="PF02588">
    <property type="entry name" value="YitT_membrane"/>
    <property type="match status" value="1"/>
</dbReference>
<feature type="transmembrane region" description="Helical" evidence="6">
    <location>
        <begin position="79"/>
        <end position="96"/>
    </location>
</feature>
<name>A0A0M0KW20_9BACI</name>
<evidence type="ECO:0000313" key="9">
    <source>
        <dbReference type="Proteomes" id="UP000037558"/>
    </source>
</evidence>
<dbReference type="InterPro" id="IPR003740">
    <property type="entry name" value="YitT"/>
</dbReference>
<evidence type="ECO:0000256" key="6">
    <source>
        <dbReference type="SAM" id="Phobius"/>
    </source>
</evidence>
<dbReference type="InterPro" id="IPR019264">
    <property type="entry name" value="DUF2179"/>
</dbReference>
<dbReference type="InterPro" id="IPR015867">
    <property type="entry name" value="N-reg_PII/ATP_PRibTrfase_C"/>
</dbReference>
<dbReference type="EMBL" id="LILC01000023">
    <property type="protein sequence ID" value="KOO42827.1"/>
    <property type="molecule type" value="Genomic_DNA"/>
</dbReference>
<dbReference type="CDD" id="cd16380">
    <property type="entry name" value="YitT_C"/>
    <property type="match status" value="1"/>
</dbReference>
<organism evidence="8 9">
    <name type="scientific">Priestia koreensis</name>
    <dbReference type="NCBI Taxonomy" id="284581"/>
    <lineage>
        <taxon>Bacteria</taxon>
        <taxon>Bacillati</taxon>
        <taxon>Bacillota</taxon>
        <taxon>Bacilli</taxon>
        <taxon>Bacillales</taxon>
        <taxon>Bacillaceae</taxon>
        <taxon>Priestia</taxon>
    </lineage>
</organism>
<accession>A0A0M0KW20</accession>
<protein>
    <recommendedName>
        <fullName evidence="7">DUF2179 domain-containing protein</fullName>
    </recommendedName>
</protein>
<feature type="transmembrane region" description="Helical" evidence="6">
    <location>
        <begin position="146"/>
        <end position="169"/>
    </location>
</feature>
<dbReference type="InterPro" id="IPR051461">
    <property type="entry name" value="UPF0750_membrane"/>
</dbReference>
<keyword evidence="4 6" id="KW-1133">Transmembrane helix</keyword>
<dbReference type="Gene3D" id="3.30.70.120">
    <property type="match status" value="1"/>
</dbReference>
<keyword evidence="5 6" id="KW-0472">Membrane</keyword>
<dbReference type="GO" id="GO:0005886">
    <property type="term" value="C:plasma membrane"/>
    <property type="evidence" value="ECO:0007669"/>
    <property type="project" value="UniProtKB-SubCell"/>
</dbReference>